<dbReference type="AlphaFoldDB" id="A0A1L6ZPF0"/>
<geneLocation type="plasmid" evidence="1 2">
    <name>unnamed1</name>
</geneLocation>
<reference evidence="1 2" key="1">
    <citation type="submission" date="2016-05" db="EMBL/GenBank/DDBJ databases">
        <title>Complete Genome and Methylome Analysis of Psychrotrophic Bacterial Isolates from Antarctic Lake Untersee.</title>
        <authorList>
            <person name="Fomenkov A."/>
            <person name="Akimov V.N."/>
            <person name="Vasilyeva L.V."/>
            <person name="Andersen D."/>
            <person name="Vincze T."/>
            <person name="Roberts R.J."/>
        </authorList>
    </citation>
    <scope>NUCLEOTIDE SEQUENCE [LARGE SCALE GENOMIC DNA]</scope>
    <source>
        <strain evidence="1 2">U14-5</strain>
        <plasmid evidence="1 2">unnamed1</plasmid>
    </source>
</reference>
<dbReference type="EMBL" id="CP015608">
    <property type="protein sequence ID" value="APT48382.1"/>
    <property type="molecule type" value="Genomic_DNA"/>
</dbReference>
<evidence type="ECO:0000313" key="2">
    <source>
        <dbReference type="Proteomes" id="UP000185426"/>
    </source>
</evidence>
<proteinExistence type="predicted"/>
<name>A0A1L6ZPF0_BACIA</name>
<gene>
    <name evidence="1" type="ORF">BSA145_21200</name>
</gene>
<protein>
    <recommendedName>
        <fullName evidence="3">DUF3847 domain-containing protein</fullName>
    </recommendedName>
</protein>
<dbReference type="Proteomes" id="UP000185426">
    <property type="component" value="Plasmid unnamed1"/>
</dbReference>
<dbReference type="RefSeq" id="WP_075623808.1">
    <property type="nucleotide sequence ID" value="NZ_CP015608.1"/>
</dbReference>
<sequence length="88" mass="10624">MNDNLHKHWNELRKISQEKEKLLSELNKEKNKDKKKRNHMLIRKGLLLDQYFETHDLSLDEIQLLLKSVSLFVLEKKKTLLKKEEQNG</sequence>
<accession>A0A1L6ZPF0</accession>
<evidence type="ECO:0008006" key="3">
    <source>
        <dbReference type="Google" id="ProtNLM"/>
    </source>
</evidence>
<evidence type="ECO:0000313" key="1">
    <source>
        <dbReference type="EMBL" id="APT48382.1"/>
    </source>
</evidence>
<keyword evidence="1" id="KW-0614">Plasmid</keyword>
<organism evidence="1 2">
    <name type="scientific">Bacillus safensis</name>
    <dbReference type="NCBI Taxonomy" id="561879"/>
    <lineage>
        <taxon>Bacteria</taxon>
        <taxon>Bacillati</taxon>
        <taxon>Bacillota</taxon>
        <taxon>Bacilli</taxon>
        <taxon>Bacillales</taxon>
        <taxon>Bacillaceae</taxon>
        <taxon>Bacillus</taxon>
    </lineage>
</organism>